<protein>
    <submittedName>
        <fullName evidence="1">Uncharacterized protein</fullName>
    </submittedName>
</protein>
<keyword evidence="2" id="KW-1185">Reference proteome</keyword>
<gene>
    <name evidence="1" type="ORF">AGLY_015602</name>
</gene>
<evidence type="ECO:0000313" key="1">
    <source>
        <dbReference type="EMBL" id="KAE9523955.1"/>
    </source>
</evidence>
<dbReference type="AlphaFoldDB" id="A0A6G0T0S8"/>
<dbReference type="Proteomes" id="UP000475862">
    <property type="component" value="Unassembled WGS sequence"/>
</dbReference>
<sequence length="190" mass="22736">MGMGMQPSGSSEYRMQSICAFYRKSVYYLSDFQSHNFKSLDSERSDECIDFTMICILQEEMNDFFYFDAYLSFGDFNLLFELSYSIFSEMFKIDLFTRIIYYPRSESFFIYDDLLLNLNLTHPYNYDEDDKNHQFEKIKDEFQCSHYSNNCLLFNVSVEGAVQFNINNYETLMRNIPTIFIHNLKCIPIK</sequence>
<comment type="caution">
    <text evidence="1">The sequence shown here is derived from an EMBL/GenBank/DDBJ whole genome shotgun (WGS) entry which is preliminary data.</text>
</comment>
<organism evidence="1 2">
    <name type="scientific">Aphis glycines</name>
    <name type="common">Soybean aphid</name>
    <dbReference type="NCBI Taxonomy" id="307491"/>
    <lineage>
        <taxon>Eukaryota</taxon>
        <taxon>Metazoa</taxon>
        <taxon>Ecdysozoa</taxon>
        <taxon>Arthropoda</taxon>
        <taxon>Hexapoda</taxon>
        <taxon>Insecta</taxon>
        <taxon>Pterygota</taxon>
        <taxon>Neoptera</taxon>
        <taxon>Paraneoptera</taxon>
        <taxon>Hemiptera</taxon>
        <taxon>Sternorrhyncha</taxon>
        <taxon>Aphidomorpha</taxon>
        <taxon>Aphidoidea</taxon>
        <taxon>Aphididae</taxon>
        <taxon>Aphidini</taxon>
        <taxon>Aphis</taxon>
        <taxon>Aphis</taxon>
    </lineage>
</organism>
<reference evidence="1 2" key="1">
    <citation type="submission" date="2019-08" db="EMBL/GenBank/DDBJ databases">
        <title>The genome of the soybean aphid Biotype 1, its phylome, world population structure and adaptation to the North American continent.</title>
        <authorList>
            <person name="Giordano R."/>
            <person name="Donthu R.K."/>
            <person name="Hernandez A.G."/>
            <person name="Wright C.L."/>
            <person name="Zimin A.V."/>
        </authorList>
    </citation>
    <scope>NUCLEOTIDE SEQUENCE [LARGE SCALE GENOMIC DNA]</scope>
    <source>
        <tissue evidence="1">Whole aphids</tissue>
    </source>
</reference>
<proteinExistence type="predicted"/>
<accession>A0A6G0T0S8</accession>
<name>A0A6G0T0S8_APHGL</name>
<evidence type="ECO:0000313" key="2">
    <source>
        <dbReference type="Proteomes" id="UP000475862"/>
    </source>
</evidence>
<dbReference type="EMBL" id="VYZN01000074">
    <property type="protein sequence ID" value="KAE9523955.1"/>
    <property type="molecule type" value="Genomic_DNA"/>
</dbReference>